<evidence type="ECO:0000256" key="4">
    <source>
        <dbReference type="ARBA" id="ARBA00022989"/>
    </source>
</evidence>
<feature type="transmembrane region" description="Helical" evidence="8">
    <location>
        <begin position="249"/>
        <end position="275"/>
    </location>
</feature>
<organism evidence="11 12">
    <name type="scientific">Agromyces fucosus</name>
    <dbReference type="NCBI Taxonomy" id="41985"/>
    <lineage>
        <taxon>Bacteria</taxon>
        <taxon>Bacillati</taxon>
        <taxon>Actinomycetota</taxon>
        <taxon>Actinomycetes</taxon>
        <taxon>Micrococcales</taxon>
        <taxon>Microbacteriaceae</taxon>
        <taxon>Agromyces</taxon>
    </lineage>
</organism>
<dbReference type="EMBL" id="SDPO01000003">
    <property type="protein sequence ID" value="RXZ47633.1"/>
    <property type="molecule type" value="Genomic_DNA"/>
</dbReference>
<evidence type="ECO:0000256" key="8">
    <source>
        <dbReference type="SAM" id="Phobius"/>
    </source>
</evidence>
<evidence type="ECO:0000256" key="5">
    <source>
        <dbReference type="ARBA" id="ARBA00023136"/>
    </source>
</evidence>
<keyword evidence="3" id="KW-0732">Signal</keyword>
<proteinExistence type="predicted"/>
<name>A0A4V1QS97_9MICO</name>
<dbReference type="InterPro" id="IPR050932">
    <property type="entry name" value="TM2D1-3-like"/>
</dbReference>
<evidence type="ECO:0000313" key="11">
    <source>
        <dbReference type="EMBL" id="RXZ47633.1"/>
    </source>
</evidence>
<dbReference type="Pfam" id="PF10708">
    <property type="entry name" value="DUF2510"/>
    <property type="match status" value="1"/>
</dbReference>
<keyword evidence="2 8" id="KW-0812">Transmembrane</keyword>
<feature type="compositionally biased region" description="Low complexity" evidence="7">
    <location>
        <begin position="59"/>
        <end position="71"/>
    </location>
</feature>
<feature type="transmembrane region" description="Helical" evidence="8">
    <location>
        <begin position="207"/>
        <end position="228"/>
    </location>
</feature>
<evidence type="ECO:0000259" key="10">
    <source>
        <dbReference type="Pfam" id="PF10708"/>
    </source>
</evidence>
<reference evidence="11 12" key="1">
    <citation type="submission" date="2019-01" db="EMBL/GenBank/DDBJ databases">
        <authorList>
            <person name="Li J."/>
        </authorList>
    </citation>
    <scope>NUCLEOTIDE SEQUENCE [LARGE SCALE GENOMIC DNA]</scope>
    <source>
        <strain evidence="11 12">CCUG 35506</strain>
    </source>
</reference>
<keyword evidence="12" id="KW-1185">Reference proteome</keyword>
<dbReference type="OrthoDB" id="2004788at2"/>
<evidence type="ECO:0000259" key="9">
    <source>
        <dbReference type="Pfam" id="PF05154"/>
    </source>
</evidence>
<gene>
    <name evidence="11" type="ORF">ESP57_13905</name>
</gene>
<evidence type="ECO:0000256" key="6">
    <source>
        <dbReference type="ARBA" id="ARBA00023180"/>
    </source>
</evidence>
<feature type="compositionally biased region" description="Low complexity" evidence="7">
    <location>
        <begin position="100"/>
        <end position="122"/>
    </location>
</feature>
<keyword evidence="5 8" id="KW-0472">Membrane</keyword>
<keyword evidence="6" id="KW-0325">Glycoprotein</keyword>
<evidence type="ECO:0000256" key="7">
    <source>
        <dbReference type="SAM" id="MobiDB-lite"/>
    </source>
</evidence>
<evidence type="ECO:0000256" key="2">
    <source>
        <dbReference type="ARBA" id="ARBA00022692"/>
    </source>
</evidence>
<feature type="domain" description="TM2" evidence="9">
    <location>
        <begin position="178"/>
        <end position="224"/>
    </location>
</feature>
<dbReference type="Pfam" id="PF05154">
    <property type="entry name" value="TM2"/>
    <property type="match status" value="1"/>
</dbReference>
<dbReference type="InterPro" id="IPR007829">
    <property type="entry name" value="TM2"/>
</dbReference>
<feature type="transmembrane region" description="Helical" evidence="8">
    <location>
        <begin position="177"/>
        <end position="195"/>
    </location>
</feature>
<sequence>MSLEAGWYDDESDTALLRYWDGTAWTPHTAARAADAAPNPLPATPPSPGAPLTPPAAPGAPFAPSTASTPLAGPPIPAFGAAPAFDDIDESTTARPMGSPAPQQPAAAAPPTAPAYPIAAPGAFPPPPAAPSEFPSYTLPAPPGYAPLQEQTTAPLPPGYAAAPGPQFSYEPYRTTGRTFVATWLFALLLGFWGADRFYLGKIGTAIAKLLTLGGLGVWVLVDLLLVLTGSQRDREGRELEGYHEHKRTAWIVTGGLVALSVISSLVANIAGLLVR</sequence>
<accession>A0A4V1QS97</accession>
<evidence type="ECO:0000313" key="12">
    <source>
        <dbReference type="Proteomes" id="UP000292935"/>
    </source>
</evidence>
<dbReference type="PANTHER" id="PTHR21016:SF4">
    <property type="entry name" value="TM2 DOMAIN-CONTAINING PROTEIN 2"/>
    <property type="match status" value="1"/>
</dbReference>
<evidence type="ECO:0000256" key="1">
    <source>
        <dbReference type="ARBA" id="ARBA00004141"/>
    </source>
</evidence>
<comment type="caution">
    <text evidence="11">The sequence shown here is derived from an EMBL/GenBank/DDBJ whole genome shotgun (WGS) entry which is preliminary data.</text>
</comment>
<dbReference type="PANTHER" id="PTHR21016">
    <property type="entry name" value="BETA-AMYLOID BINDING PROTEIN-RELATED"/>
    <property type="match status" value="1"/>
</dbReference>
<protein>
    <submittedName>
        <fullName evidence="11">NINE protein</fullName>
    </submittedName>
</protein>
<feature type="domain" description="DUF2510" evidence="10">
    <location>
        <begin position="5"/>
        <end position="37"/>
    </location>
</feature>
<feature type="region of interest" description="Disordered" evidence="7">
    <location>
        <begin position="31"/>
        <end position="160"/>
    </location>
</feature>
<evidence type="ECO:0000256" key="3">
    <source>
        <dbReference type="ARBA" id="ARBA00022729"/>
    </source>
</evidence>
<dbReference type="RefSeq" id="WP_129232017.1">
    <property type="nucleotide sequence ID" value="NZ_SDPO01000003.1"/>
</dbReference>
<dbReference type="InterPro" id="IPR018929">
    <property type="entry name" value="DUF2510"/>
</dbReference>
<feature type="compositionally biased region" description="Pro residues" evidence="7">
    <location>
        <begin position="39"/>
        <end position="58"/>
    </location>
</feature>
<keyword evidence="4 8" id="KW-1133">Transmembrane helix</keyword>
<dbReference type="AlphaFoldDB" id="A0A4V1QS97"/>
<dbReference type="Proteomes" id="UP000292935">
    <property type="component" value="Unassembled WGS sequence"/>
</dbReference>
<comment type="subcellular location">
    <subcellularLocation>
        <location evidence="1">Membrane</location>
        <topology evidence="1">Multi-pass membrane protein</topology>
    </subcellularLocation>
</comment>
<dbReference type="GO" id="GO:0016020">
    <property type="term" value="C:membrane"/>
    <property type="evidence" value="ECO:0007669"/>
    <property type="project" value="UniProtKB-SubCell"/>
</dbReference>